<protein>
    <submittedName>
        <fullName evidence="6">ADP-ribose pyrophosphatase YjhB (NUDIX family)</fullName>
    </submittedName>
</protein>
<dbReference type="PROSITE" id="PS51462">
    <property type="entry name" value="NUDIX"/>
    <property type="match status" value="1"/>
</dbReference>
<dbReference type="Proteomes" id="UP000278962">
    <property type="component" value="Unassembled WGS sequence"/>
</dbReference>
<evidence type="ECO:0000256" key="4">
    <source>
        <dbReference type="RuleBase" id="RU003476"/>
    </source>
</evidence>
<dbReference type="InterPro" id="IPR000086">
    <property type="entry name" value="NUDIX_hydrolase_dom"/>
</dbReference>
<dbReference type="InterPro" id="IPR015797">
    <property type="entry name" value="NUDIX_hydrolase-like_dom_sf"/>
</dbReference>
<dbReference type="PANTHER" id="PTHR43046:SF14">
    <property type="entry name" value="MUTT_NUDIX FAMILY PROTEIN"/>
    <property type="match status" value="1"/>
</dbReference>
<dbReference type="InterPro" id="IPR020476">
    <property type="entry name" value="Nudix_hydrolase"/>
</dbReference>
<dbReference type="CDD" id="cd03673">
    <property type="entry name" value="NUDIX_Ap6A_hydrolase"/>
    <property type="match status" value="1"/>
</dbReference>
<reference evidence="6 7" key="1">
    <citation type="submission" date="2018-10" db="EMBL/GenBank/DDBJ databases">
        <title>Genomic Encyclopedia of Archaeal and Bacterial Type Strains, Phase II (KMG-II): from individual species to whole genera.</title>
        <authorList>
            <person name="Goeker M."/>
        </authorList>
    </citation>
    <scope>NUCLEOTIDE SEQUENCE [LARGE SCALE GENOMIC DNA]</scope>
    <source>
        <strain evidence="6 7">DSM 14954</strain>
    </source>
</reference>
<dbReference type="SUPFAM" id="SSF55811">
    <property type="entry name" value="Nudix"/>
    <property type="match status" value="1"/>
</dbReference>
<comment type="cofactor">
    <cofactor evidence="1">
        <name>Mg(2+)</name>
        <dbReference type="ChEBI" id="CHEBI:18420"/>
    </cofactor>
</comment>
<dbReference type="OrthoDB" id="9816289at2"/>
<comment type="similarity">
    <text evidence="2 4">Belongs to the Nudix hydrolase family.</text>
</comment>
<feature type="domain" description="Nudix hydrolase" evidence="5">
    <location>
        <begin position="4"/>
        <end position="131"/>
    </location>
</feature>
<keyword evidence="3 4" id="KW-0378">Hydrolase</keyword>
<keyword evidence="7" id="KW-1185">Reference proteome</keyword>
<accession>A0A660LFT9</accession>
<dbReference type="AlphaFoldDB" id="A0A660LFT9"/>
<dbReference type="GO" id="GO:0016787">
    <property type="term" value="F:hydrolase activity"/>
    <property type="evidence" value="ECO:0007669"/>
    <property type="project" value="UniProtKB-KW"/>
</dbReference>
<dbReference type="RefSeq" id="WP_121250382.1">
    <property type="nucleotide sequence ID" value="NZ_RBIL01000001.1"/>
</dbReference>
<name>A0A660LFT9_9ACTN</name>
<dbReference type="Gene3D" id="3.90.79.10">
    <property type="entry name" value="Nucleoside Triphosphate Pyrophosphohydrolase"/>
    <property type="match status" value="1"/>
</dbReference>
<dbReference type="PANTHER" id="PTHR43046">
    <property type="entry name" value="GDP-MANNOSE MANNOSYL HYDROLASE"/>
    <property type="match status" value="1"/>
</dbReference>
<dbReference type="Pfam" id="PF00293">
    <property type="entry name" value="NUDIX"/>
    <property type="match status" value="1"/>
</dbReference>
<dbReference type="PROSITE" id="PS00893">
    <property type="entry name" value="NUDIX_BOX"/>
    <property type="match status" value="1"/>
</dbReference>
<dbReference type="InterPro" id="IPR020084">
    <property type="entry name" value="NUDIX_hydrolase_CS"/>
</dbReference>
<dbReference type="PRINTS" id="PR00502">
    <property type="entry name" value="NUDIXFAMILY"/>
</dbReference>
<evidence type="ECO:0000256" key="1">
    <source>
        <dbReference type="ARBA" id="ARBA00001946"/>
    </source>
</evidence>
<proteinExistence type="inferred from homology"/>
<dbReference type="EMBL" id="RBIL01000001">
    <property type="protein sequence ID" value="RKQ92683.1"/>
    <property type="molecule type" value="Genomic_DNA"/>
</dbReference>
<evidence type="ECO:0000256" key="2">
    <source>
        <dbReference type="ARBA" id="ARBA00005582"/>
    </source>
</evidence>
<organism evidence="6 7">
    <name type="scientific">Solirubrobacter pauli</name>
    <dbReference type="NCBI Taxonomy" id="166793"/>
    <lineage>
        <taxon>Bacteria</taxon>
        <taxon>Bacillati</taxon>
        <taxon>Actinomycetota</taxon>
        <taxon>Thermoleophilia</taxon>
        <taxon>Solirubrobacterales</taxon>
        <taxon>Solirubrobacteraceae</taxon>
        <taxon>Solirubrobacter</taxon>
    </lineage>
</organism>
<comment type="caution">
    <text evidence="6">The sequence shown here is derived from an EMBL/GenBank/DDBJ whole genome shotgun (WGS) entry which is preliminary data.</text>
</comment>
<evidence type="ECO:0000256" key="3">
    <source>
        <dbReference type="ARBA" id="ARBA00022801"/>
    </source>
</evidence>
<evidence type="ECO:0000259" key="5">
    <source>
        <dbReference type="PROSITE" id="PS51462"/>
    </source>
</evidence>
<evidence type="ECO:0000313" key="6">
    <source>
        <dbReference type="EMBL" id="RKQ92683.1"/>
    </source>
</evidence>
<sequence>MSTELETSYGGVVLRGEELLVITPAGKTVTGLPKGGMEQGETPEQVAAREVREETGVVANVLEPLGDVRYTYRRGGRRVRKTVHFFLCEYVDGSTSDHDHEVDDARWIELSQAPGALSYPGERALIERLLAQKASGR</sequence>
<gene>
    <name evidence="6" type="ORF">C8N24_2536</name>
</gene>
<evidence type="ECO:0000313" key="7">
    <source>
        <dbReference type="Proteomes" id="UP000278962"/>
    </source>
</evidence>